<dbReference type="RefSeq" id="XP_003331276.1">
    <property type="nucleotide sequence ID" value="XM_003331228.2"/>
</dbReference>
<reference key="1">
    <citation type="submission" date="2007-01" db="EMBL/GenBank/DDBJ databases">
        <title>The Genome Sequence of Puccinia graminis f. sp. tritici Strain CRL 75-36-700-3.</title>
        <authorList>
            <consortium name="The Broad Institute Genome Sequencing Platform"/>
            <person name="Birren B."/>
            <person name="Lander E."/>
            <person name="Galagan J."/>
            <person name="Nusbaum C."/>
            <person name="Devon K."/>
            <person name="Cuomo C."/>
            <person name="Jaffe D."/>
            <person name="Butler J."/>
            <person name="Alvarez P."/>
            <person name="Gnerre S."/>
            <person name="Grabherr M."/>
            <person name="Mauceli E."/>
            <person name="Brockman W."/>
            <person name="Young S."/>
            <person name="LaButti K."/>
            <person name="Sykes S."/>
            <person name="DeCaprio D."/>
            <person name="Crawford M."/>
            <person name="Koehrsen M."/>
            <person name="Engels R."/>
            <person name="Montgomery P."/>
            <person name="Pearson M."/>
            <person name="Howarth C."/>
            <person name="Larson L."/>
            <person name="White J."/>
            <person name="Zeng Q."/>
            <person name="Kodira C."/>
            <person name="Yandava C."/>
            <person name="Alvarado L."/>
            <person name="O'Leary S."/>
            <person name="Szabo L."/>
            <person name="Dean R."/>
            <person name="Schein J."/>
        </authorList>
    </citation>
    <scope>NUCLEOTIDE SEQUENCE</scope>
    <source>
        <strain>CRL 75-36-700-3</strain>
    </source>
</reference>
<gene>
    <name evidence="3" type="ORF">PGTG_13239</name>
</gene>
<protein>
    <recommendedName>
        <fullName evidence="2">C2H2-type domain-containing protein</fullName>
    </recommendedName>
</protein>
<feature type="compositionally biased region" description="Polar residues" evidence="1">
    <location>
        <begin position="135"/>
        <end position="147"/>
    </location>
</feature>
<dbReference type="HOGENOM" id="CLU_615596_0_0_1"/>
<feature type="region of interest" description="Disordered" evidence="1">
    <location>
        <begin position="59"/>
        <end position="187"/>
    </location>
</feature>
<dbReference type="AlphaFoldDB" id="E3KRD2"/>
<dbReference type="PROSITE" id="PS00028">
    <property type="entry name" value="ZINC_FINGER_C2H2_1"/>
    <property type="match status" value="1"/>
</dbReference>
<dbReference type="InterPro" id="IPR013087">
    <property type="entry name" value="Znf_C2H2_type"/>
</dbReference>
<proteinExistence type="predicted"/>
<evidence type="ECO:0000256" key="1">
    <source>
        <dbReference type="SAM" id="MobiDB-lite"/>
    </source>
</evidence>
<feature type="compositionally biased region" description="Polar residues" evidence="1">
    <location>
        <begin position="276"/>
        <end position="293"/>
    </location>
</feature>
<dbReference type="KEGG" id="pgr:PGTG_13239"/>
<dbReference type="OrthoDB" id="2510926at2759"/>
<feature type="compositionally biased region" description="Polar residues" evidence="1">
    <location>
        <begin position="1"/>
        <end position="15"/>
    </location>
</feature>
<evidence type="ECO:0000313" key="3">
    <source>
        <dbReference type="EMBL" id="EFP86857.1"/>
    </source>
</evidence>
<dbReference type="InParanoid" id="E3KRD2"/>
<evidence type="ECO:0000313" key="4">
    <source>
        <dbReference type="Proteomes" id="UP000008783"/>
    </source>
</evidence>
<keyword evidence="4" id="KW-1185">Reference proteome</keyword>
<dbReference type="VEuPathDB" id="FungiDB:PGTG_13239"/>
<feature type="compositionally biased region" description="Polar residues" evidence="1">
    <location>
        <begin position="87"/>
        <end position="97"/>
    </location>
</feature>
<sequence>MSARPSSSLGFNRNASAVSFPSSTSSEQARRRADSSGVVPSGTALAAELYASLFPLDSLDNQDLSIPPPPYELIDPISPAITHHNTHQPNSNTTLASGHTHRSGNSPDAQSASASRSALSRSTPPSASTSRSGVPRNTQSAPTSSRRISPAGQAKDKSGSRNVDPAHQNNHRRAPRGPRPPLNHRSRSEHALKTTAGLLGDHAQFSGGRSHGHPHSPTGEGLLGQSAKHPLRTLMKLPGRPPLPSIVDPDKAYQPIIYQPFSPPPTPVSSRPPLSNASRQNRSRHQSFGLQRSNHIRASLITGSVPVPSATPSINSPPTTNSTTAMMMTMGQAGRLRKRASDSFHAEPVWAGRRPFLLDHPVGRPAPLSTAPKSLPPTDPRLPSPSFQKTSRLVCPECQFAFYDLHFMNLHRSLVHDSRLNFSTTSSSSSTNNNNNDVHHENEGVMARFPWPPPPNRPPPPLPLSIDRSLLIQAARNIYQSNYFT</sequence>
<dbReference type="Proteomes" id="UP000008783">
    <property type="component" value="Unassembled WGS sequence"/>
</dbReference>
<evidence type="ECO:0000259" key="2">
    <source>
        <dbReference type="PROSITE" id="PS00028"/>
    </source>
</evidence>
<accession>E3KRD2</accession>
<dbReference type="GeneID" id="10541608"/>
<feature type="compositionally biased region" description="Basic residues" evidence="1">
    <location>
        <begin position="169"/>
        <end position="185"/>
    </location>
</feature>
<organism evidence="3 4">
    <name type="scientific">Puccinia graminis f. sp. tritici (strain CRL 75-36-700-3 / race SCCL)</name>
    <name type="common">Black stem rust fungus</name>
    <dbReference type="NCBI Taxonomy" id="418459"/>
    <lineage>
        <taxon>Eukaryota</taxon>
        <taxon>Fungi</taxon>
        <taxon>Dikarya</taxon>
        <taxon>Basidiomycota</taxon>
        <taxon>Pucciniomycotina</taxon>
        <taxon>Pucciniomycetes</taxon>
        <taxon>Pucciniales</taxon>
        <taxon>Pucciniaceae</taxon>
        <taxon>Puccinia</taxon>
    </lineage>
</organism>
<reference evidence="4" key="2">
    <citation type="journal article" date="2011" name="Proc. Natl. Acad. Sci. U.S.A.">
        <title>Obligate biotrophy features unraveled by the genomic analysis of rust fungi.</title>
        <authorList>
            <person name="Duplessis S."/>
            <person name="Cuomo C.A."/>
            <person name="Lin Y.-C."/>
            <person name="Aerts A."/>
            <person name="Tisserant E."/>
            <person name="Veneault-Fourrey C."/>
            <person name="Joly D.L."/>
            <person name="Hacquard S."/>
            <person name="Amselem J."/>
            <person name="Cantarel B.L."/>
            <person name="Chiu R."/>
            <person name="Coutinho P.M."/>
            <person name="Feau N."/>
            <person name="Field M."/>
            <person name="Frey P."/>
            <person name="Gelhaye E."/>
            <person name="Goldberg J."/>
            <person name="Grabherr M.G."/>
            <person name="Kodira C.D."/>
            <person name="Kohler A."/>
            <person name="Kuees U."/>
            <person name="Lindquist E.A."/>
            <person name="Lucas S.M."/>
            <person name="Mago R."/>
            <person name="Mauceli E."/>
            <person name="Morin E."/>
            <person name="Murat C."/>
            <person name="Pangilinan J.L."/>
            <person name="Park R."/>
            <person name="Pearson M."/>
            <person name="Quesneville H."/>
            <person name="Rouhier N."/>
            <person name="Sakthikumar S."/>
            <person name="Salamov A.A."/>
            <person name="Schmutz J."/>
            <person name="Selles B."/>
            <person name="Shapiro H."/>
            <person name="Tanguay P."/>
            <person name="Tuskan G.A."/>
            <person name="Henrissat B."/>
            <person name="Van de Peer Y."/>
            <person name="Rouze P."/>
            <person name="Ellis J.G."/>
            <person name="Dodds P.N."/>
            <person name="Schein J.E."/>
            <person name="Zhong S."/>
            <person name="Hamelin R.C."/>
            <person name="Grigoriev I.V."/>
            <person name="Szabo L.J."/>
            <person name="Martin F."/>
        </authorList>
    </citation>
    <scope>NUCLEOTIDE SEQUENCE [LARGE SCALE GENOMIC DNA]</scope>
    <source>
        <strain evidence="4">CRL 75-36-700-3 / race SCCL</strain>
    </source>
</reference>
<feature type="compositionally biased region" description="Low complexity" evidence="1">
    <location>
        <begin position="106"/>
        <end position="132"/>
    </location>
</feature>
<name>E3KRD2_PUCGT</name>
<feature type="compositionally biased region" description="Pro residues" evidence="1">
    <location>
        <begin position="374"/>
        <end position="383"/>
    </location>
</feature>
<feature type="region of interest" description="Disordered" evidence="1">
    <location>
        <begin position="201"/>
        <end position="225"/>
    </location>
</feature>
<feature type="compositionally biased region" description="Low complexity" evidence="1">
    <location>
        <begin position="16"/>
        <end position="26"/>
    </location>
</feature>
<feature type="region of interest" description="Disordered" evidence="1">
    <location>
        <begin position="1"/>
        <end position="39"/>
    </location>
</feature>
<dbReference type="EMBL" id="DS178302">
    <property type="protein sequence ID" value="EFP86857.1"/>
    <property type="molecule type" value="Genomic_DNA"/>
</dbReference>
<feature type="domain" description="C2H2-type" evidence="2">
    <location>
        <begin position="395"/>
        <end position="416"/>
    </location>
</feature>
<feature type="region of interest" description="Disordered" evidence="1">
    <location>
        <begin position="362"/>
        <end position="388"/>
    </location>
</feature>
<feature type="region of interest" description="Disordered" evidence="1">
    <location>
        <begin position="255"/>
        <end position="293"/>
    </location>
</feature>